<sequence length="118" mass="13792">MYACSRIYACWRGVLDFFLTVILYESVCRVSLLIACCLLHVRVCRKGTCKIHRHMPCLLPVSGRRVSISEWVSRQLVQVCRARVEVKVNVWCHRRLRWESVAQRQRLGPGKAGVRYMN</sequence>
<dbReference type="EMBL" id="VSRR010075447">
    <property type="protein sequence ID" value="MPC87749.1"/>
    <property type="molecule type" value="Genomic_DNA"/>
</dbReference>
<gene>
    <name evidence="1" type="ORF">E2C01_082622</name>
</gene>
<protein>
    <submittedName>
        <fullName evidence="1">Uncharacterized protein</fullName>
    </submittedName>
</protein>
<proteinExistence type="predicted"/>
<dbReference type="Proteomes" id="UP000324222">
    <property type="component" value="Unassembled WGS sequence"/>
</dbReference>
<keyword evidence="2" id="KW-1185">Reference proteome</keyword>
<reference evidence="1 2" key="1">
    <citation type="submission" date="2019-05" db="EMBL/GenBank/DDBJ databases">
        <title>Another draft genome of Portunus trituberculatus and its Hox gene families provides insights of decapod evolution.</title>
        <authorList>
            <person name="Jeong J.-H."/>
            <person name="Song I."/>
            <person name="Kim S."/>
            <person name="Choi T."/>
            <person name="Kim D."/>
            <person name="Ryu S."/>
            <person name="Kim W."/>
        </authorList>
    </citation>
    <scope>NUCLEOTIDE SEQUENCE [LARGE SCALE GENOMIC DNA]</scope>
    <source>
        <tissue evidence="1">Muscle</tissue>
    </source>
</reference>
<evidence type="ECO:0000313" key="2">
    <source>
        <dbReference type="Proteomes" id="UP000324222"/>
    </source>
</evidence>
<comment type="caution">
    <text evidence="1">The sequence shown here is derived from an EMBL/GenBank/DDBJ whole genome shotgun (WGS) entry which is preliminary data.</text>
</comment>
<name>A0A5B7IZM0_PORTR</name>
<dbReference type="AlphaFoldDB" id="A0A5B7IZM0"/>
<accession>A0A5B7IZM0</accession>
<organism evidence="1 2">
    <name type="scientific">Portunus trituberculatus</name>
    <name type="common">Swimming crab</name>
    <name type="synonym">Neptunus trituberculatus</name>
    <dbReference type="NCBI Taxonomy" id="210409"/>
    <lineage>
        <taxon>Eukaryota</taxon>
        <taxon>Metazoa</taxon>
        <taxon>Ecdysozoa</taxon>
        <taxon>Arthropoda</taxon>
        <taxon>Crustacea</taxon>
        <taxon>Multicrustacea</taxon>
        <taxon>Malacostraca</taxon>
        <taxon>Eumalacostraca</taxon>
        <taxon>Eucarida</taxon>
        <taxon>Decapoda</taxon>
        <taxon>Pleocyemata</taxon>
        <taxon>Brachyura</taxon>
        <taxon>Eubrachyura</taxon>
        <taxon>Portunoidea</taxon>
        <taxon>Portunidae</taxon>
        <taxon>Portuninae</taxon>
        <taxon>Portunus</taxon>
    </lineage>
</organism>
<evidence type="ECO:0000313" key="1">
    <source>
        <dbReference type="EMBL" id="MPC87749.1"/>
    </source>
</evidence>